<dbReference type="InterPro" id="IPR002347">
    <property type="entry name" value="SDR_fam"/>
</dbReference>
<dbReference type="GO" id="GO:0016491">
    <property type="term" value="F:oxidoreductase activity"/>
    <property type="evidence" value="ECO:0007669"/>
    <property type="project" value="UniProtKB-KW"/>
</dbReference>
<proteinExistence type="inferred from homology"/>
<reference evidence="3" key="1">
    <citation type="submission" date="2022-10" db="EMBL/GenBank/DDBJ databases">
        <title>Tapping the CABI collections for fungal endophytes: first genome assemblies for Collariella, Neodidymelliopsis, Ascochyta clinopodiicola, Didymella pomorum, Didymosphaeria variabile, Neocosmospora piperis and Neocucurbitaria cava.</title>
        <authorList>
            <person name="Hill R."/>
        </authorList>
    </citation>
    <scope>NUCLEOTIDE SEQUENCE</scope>
    <source>
        <strain evidence="3">IMI 355091</strain>
    </source>
</reference>
<dbReference type="SUPFAM" id="SSF51735">
    <property type="entry name" value="NAD(P)-binding Rossmann-fold domains"/>
    <property type="match status" value="1"/>
</dbReference>
<dbReference type="Gene3D" id="3.40.50.720">
    <property type="entry name" value="NAD(P)-binding Rossmann-like Domain"/>
    <property type="match status" value="1"/>
</dbReference>
<dbReference type="PANTHER" id="PTHR24321">
    <property type="entry name" value="DEHYDROGENASES, SHORT CHAIN"/>
    <property type="match status" value="1"/>
</dbReference>
<organism evidence="3 4">
    <name type="scientific">Didymella pomorum</name>
    <dbReference type="NCBI Taxonomy" id="749634"/>
    <lineage>
        <taxon>Eukaryota</taxon>
        <taxon>Fungi</taxon>
        <taxon>Dikarya</taxon>
        <taxon>Ascomycota</taxon>
        <taxon>Pezizomycotina</taxon>
        <taxon>Dothideomycetes</taxon>
        <taxon>Pleosporomycetidae</taxon>
        <taxon>Pleosporales</taxon>
        <taxon>Pleosporineae</taxon>
        <taxon>Didymellaceae</taxon>
        <taxon>Didymella</taxon>
    </lineage>
</organism>
<keyword evidence="2" id="KW-0560">Oxidoreductase</keyword>
<evidence type="ECO:0000313" key="4">
    <source>
        <dbReference type="Proteomes" id="UP001140510"/>
    </source>
</evidence>
<dbReference type="Pfam" id="PF13561">
    <property type="entry name" value="adh_short_C2"/>
    <property type="match status" value="1"/>
</dbReference>
<dbReference type="AlphaFoldDB" id="A0A9W8ZMM1"/>
<evidence type="ECO:0008006" key="5">
    <source>
        <dbReference type="Google" id="ProtNLM"/>
    </source>
</evidence>
<sequence>MEQTSLGLGLEGSHVLVTGGAGLIGRVVVDHFVAAGAKVSSLDIVYASTSRDGSTPSNTAQPAFNSVHCDVSNEAEVRQAFATAVAAHGPVDITIALASLDLSVLDASSFADASFGQLRKVLDINIAGTWLTAREWVRGLRQARNSNTPMRHPNLIIIGSESGLFGERQNAEYSLGKSAVQEGLLNSLRADVPREWPGARVNVIAPGPVRTDRWEQECRQNPDQYYLEAQATTALGEPIPIKAVAMSILSIASHNFSSHVHGQIIAVDGGKQGKELVRLVNTDRFASLQPPIRPSTLHKIFLVQLFS</sequence>
<keyword evidence="4" id="KW-1185">Reference proteome</keyword>
<dbReference type="Proteomes" id="UP001140510">
    <property type="component" value="Unassembled WGS sequence"/>
</dbReference>
<dbReference type="OrthoDB" id="10253736at2759"/>
<evidence type="ECO:0000313" key="3">
    <source>
        <dbReference type="EMBL" id="KAJ4411552.1"/>
    </source>
</evidence>
<dbReference type="CDD" id="cd05233">
    <property type="entry name" value="SDR_c"/>
    <property type="match status" value="1"/>
</dbReference>
<dbReference type="EMBL" id="JAPEVA010000005">
    <property type="protein sequence ID" value="KAJ4411552.1"/>
    <property type="molecule type" value="Genomic_DNA"/>
</dbReference>
<evidence type="ECO:0000256" key="1">
    <source>
        <dbReference type="ARBA" id="ARBA00006484"/>
    </source>
</evidence>
<dbReference type="PRINTS" id="PR00081">
    <property type="entry name" value="GDHRDH"/>
</dbReference>
<accession>A0A9W8ZMM1</accession>
<name>A0A9W8ZMM1_9PLEO</name>
<comment type="caution">
    <text evidence="3">The sequence shown here is derived from an EMBL/GenBank/DDBJ whole genome shotgun (WGS) entry which is preliminary data.</text>
</comment>
<dbReference type="InterPro" id="IPR036291">
    <property type="entry name" value="NAD(P)-bd_dom_sf"/>
</dbReference>
<comment type="similarity">
    <text evidence="1">Belongs to the short-chain dehydrogenases/reductases (SDR) family.</text>
</comment>
<gene>
    <name evidence="3" type="ORF">N0V91_001337</name>
</gene>
<dbReference type="PANTHER" id="PTHR24321:SF8">
    <property type="entry name" value="ESTRADIOL 17-BETA-DEHYDROGENASE 8-RELATED"/>
    <property type="match status" value="1"/>
</dbReference>
<protein>
    <recommendedName>
        <fullName evidence="5">NAD(P)-binding protein</fullName>
    </recommendedName>
</protein>
<evidence type="ECO:0000256" key="2">
    <source>
        <dbReference type="ARBA" id="ARBA00023002"/>
    </source>
</evidence>